<dbReference type="EMBL" id="JAHRIQ010058182">
    <property type="protein sequence ID" value="MEQ2239449.1"/>
    <property type="molecule type" value="Genomic_DNA"/>
</dbReference>
<evidence type="ECO:0000313" key="2">
    <source>
        <dbReference type="Proteomes" id="UP001482620"/>
    </source>
</evidence>
<gene>
    <name evidence="1" type="ORF">ILYODFUR_004604</name>
</gene>
<proteinExistence type="predicted"/>
<accession>A0ABV0U2N7</accession>
<keyword evidence="2" id="KW-1185">Reference proteome</keyword>
<evidence type="ECO:0000313" key="1">
    <source>
        <dbReference type="EMBL" id="MEQ2239449.1"/>
    </source>
</evidence>
<reference evidence="1 2" key="1">
    <citation type="submission" date="2021-06" db="EMBL/GenBank/DDBJ databases">
        <authorList>
            <person name="Palmer J.M."/>
        </authorList>
    </citation>
    <scope>NUCLEOTIDE SEQUENCE [LARGE SCALE GENOMIC DNA]</scope>
    <source>
        <strain evidence="2">if_2019</strain>
        <tissue evidence="1">Muscle</tissue>
    </source>
</reference>
<name>A0ABV0U2N7_9TELE</name>
<dbReference type="Proteomes" id="UP001482620">
    <property type="component" value="Unassembled WGS sequence"/>
</dbReference>
<comment type="caution">
    <text evidence="1">The sequence shown here is derived from an EMBL/GenBank/DDBJ whole genome shotgun (WGS) entry which is preliminary data.</text>
</comment>
<organism evidence="1 2">
    <name type="scientific">Ilyodon furcidens</name>
    <name type="common">goldbreast splitfin</name>
    <dbReference type="NCBI Taxonomy" id="33524"/>
    <lineage>
        <taxon>Eukaryota</taxon>
        <taxon>Metazoa</taxon>
        <taxon>Chordata</taxon>
        <taxon>Craniata</taxon>
        <taxon>Vertebrata</taxon>
        <taxon>Euteleostomi</taxon>
        <taxon>Actinopterygii</taxon>
        <taxon>Neopterygii</taxon>
        <taxon>Teleostei</taxon>
        <taxon>Neoteleostei</taxon>
        <taxon>Acanthomorphata</taxon>
        <taxon>Ovalentaria</taxon>
        <taxon>Atherinomorphae</taxon>
        <taxon>Cyprinodontiformes</taxon>
        <taxon>Goodeidae</taxon>
        <taxon>Ilyodon</taxon>
    </lineage>
</organism>
<sequence length="109" mass="12938">MGRDWSKISKSQLSKVQIFTKQTKAKYIAIQGGNRKHHQTRDLENYLKKKTTKCLYLFLAEKISTPVKGYRKPCDILSRTPVRWTERTLTGLRLCDQHKGREKRYLIRK</sequence>
<protein>
    <submittedName>
        <fullName evidence="1">Uncharacterized protein</fullName>
    </submittedName>
</protein>